<accession>A0A4C1XTQ4</accession>
<protein>
    <submittedName>
        <fullName evidence="2">Uncharacterized protein</fullName>
    </submittedName>
</protein>
<reference evidence="2 3" key="1">
    <citation type="journal article" date="2019" name="Commun. Biol.">
        <title>The bagworm genome reveals a unique fibroin gene that provides high tensile strength.</title>
        <authorList>
            <person name="Kono N."/>
            <person name="Nakamura H."/>
            <person name="Ohtoshi R."/>
            <person name="Tomita M."/>
            <person name="Numata K."/>
            <person name="Arakawa K."/>
        </authorList>
    </citation>
    <scope>NUCLEOTIDE SEQUENCE [LARGE SCALE GENOMIC DNA]</scope>
</reference>
<keyword evidence="3" id="KW-1185">Reference proteome</keyword>
<dbReference type="EMBL" id="BGZK01000979">
    <property type="protein sequence ID" value="GBP67271.1"/>
    <property type="molecule type" value="Genomic_DNA"/>
</dbReference>
<feature type="signal peptide" evidence="1">
    <location>
        <begin position="1"/>
        <end position="21"/>
    </location>
</feature>
<proteinExistence type="predicted"/>
<feature type="chain" id="PRO_5020028448" evidence="1">
    <location>
        <begin position="22"/>
        <end position="215"/>
    </location>
</feature>
<dbReference type="AlphaFoldDB" id="A0A4C1XTQ4"/>
<comment type="caution">
    <text evidence="2">The sequence shown here is derived from an EMBL/GenBank/DDBJ whole genome shotgun (WGS) entry which is preliminary data.</text>
</comment>
<name>A0A4C1XTQ4_EUMVA</name>
<organism evidence="2 3">
    <name type="scientific">Eumeta variegata</name>
    <name type="common">Bagworm moth</name>
    <name type="synonym">Eumeta japonica</name>
    <dbReference type="NCBI Taxonomy" id="151549"/>
    <lineage>
        <taxon>Eukaryota</taxon>
        <taxon>Metazoa</taxon>
        <taxon>Ecdysozoa</taxon>
        <taxon>Arthropoda</taxon>
        <taxon>Hexapoda</taxon>
        <taxon>Insecta</taxon>
        <taxon>Pterygota</taxon>
        <taxon>Neoptera</taxon>
        <taxon>Endopterygota</taxon>
        <taxon>Lepidoptera</taxon>
        <taxon>Glossata</taxon>
        <taxon>Ditrysia</taxon>
        <taxon>Tineoidea</taxon>
        <taxon>Psychidae</taxon>
        <taxon>Oiketicinae</taxon>
        <taxon>Eumeta</taxon>
    </lineage>
</organism>
<evidence type="ECO:0000313" key="2">
    <source>
        <dbReference type="EMBL" id="GBP67271.1"/>
    </source>
</evidence>
<keyword evidence="1" id="KW-0732">Signal</keyword>
<dbReference type="Proteomes" id="UP000299102">
    <property type="component" value="Unassembled WGS sequence"/>
</dbReference>
<evidence type="ECO:0000313" key="3">
    <source>
        <dbReference type="Proteomes" id="UP000299102"/>
    </source>
</evidence>
<gene>
    <name evidence="2" type="ORF">EVAR_43782_1</name>
</gene>
<sequence length="215" mass="23808">MRSDSAIFAFITAKLALLSESLWTSCRLNATSLVRGVTSRWRSLRAFAPRPPRAQCNQLPTNAASSALARMEMALRRGLQQGTLTRGPWRAARRGASGRGLRYDHSPSGRFSIWVIEAINKAVESQCSTSTRRLSDSFEPSKNTIYCHLKSLALTYASPLRRVITPPSARRPPPAPPAPSAPRVFILALMQIKLHSNSPTWPRRLSTRSILWCAG</sequence>
<evidence type="ECO:0000256" key="1">
    <source>
        <dbReference type="SAM" id="SignalP"/>
    </source>
</evidence>